<dbReference type="Pfam" id="PF11155">
    <property type="entry name" value="DUF2935"/>
    <property type="match status" value="1"/>
</dbReference>
<dbReference type="InterPro" id="IPR021328">
    <property type="entry name" value="CotB-like"/>
</dbReference>
<evidence type="ECO:0000313" key="1">
    <source>
        <dbReference type="EMBL" id="GAX88829.1"/>
    </source>
</evidence>
<keyword evidence="2" id="KW-1185">Reference proteome</keyword>
<comment type="caution">
    <text evidence="1">The sequence shown here is derived from an EMBL/GenBank/DDBJ whole genome shotgun (WGS) entry which is preliminary data.</text>
</comment>
<reference evidence="2" key="1">
    <citation type="submission" date="2017-07" db="EMBL/GenBank/DDBJ databases">
        <title>Draft genome sequence of Effusibacillus lacus strain skLN1.</title>
        <authorList>
            <person name="Watanabe M."/>
            <person name="Kojima H."/>
            <person name="Fukui M."/>
        </authorList>
    </citation>
    <scope>NUCLEOTIDE SEQUENCE [LARGE SCALE GENOMIC DNA]</scope>
    <source>
        <strain evidence="2">skLN1</strain>
    </source>
</reference>
<accession>A0A292YIU9</accession>
<dbReference type="AlphaFoldDB" id="A0A292YIU9"/>
<gene>
    <name evidence="1" type="ORF">EFBL_0443</name>
</gene>
<sequence length="64" mass="7734">MKVSTTEELRNFKKTGFELIKNCRIRNVINPLLADHVVREAEHFLFMIRILEERLKQKQKETHI</sequence>
<dbReference type="Proteomes" id="UP000217785">
    <property type="component" value="Unassembled WGS sequence"/>
</dbReference>
<name>A0A292YIU9_9BACL</name>
<proteinExistence type="predicted"/>
<dbReference type="EMBL" id="BDUF01000009">
    <property type="protein sequence ID" value="GAX88829.1"/>
    <property type="molecule type" value="Genomic_DNA"/>
</dbReference>
<dbReference type="SUPFAM" id="SSF158430">
    <property type="entry name" value="Bacillus cereus metalloprotein-like"/>
    <property type="match status" value="1"/>
</dbReference>
<dbReference type="Gene3D" id="1.20.1260.120">
    <property type="entry name" value="Protein of unknown function DUF2935"/>
    <property type="match status" value="1"/>
</dbReference>
<protein>
    <submittedName>
        <fullName evidence="1">Uncharacterized protein</fullName>
    </submittedName>
</protein>
<evidence type="ECO:0000313" key="2">
    <source>
        <dbReference type="Proteomes" id="UP000217785"/>
    </source>
</evidence>
<organism evidence="1 2">
    <name type="scientific">Effusibacillus lacus</name>
    <dbReference type="NCBI Taxonomy" id="1348429"/>
    <lineage>
        <taxon>Bacteria</taxon>
        <taxon>Bacillati</taxon>
        <taxon>Bacillota</taxon>
        <taxon>Bacilli</taxon>
        <taxon>Bacillales</taxon>
        <taxon>Alicyclobacillaceae</taxon>
        <taxon>Effusibacillus</taxon>
    </lineage>
</organism>